<keyword evidence="3" id="KW-1185">Reference proteome</keyword>
<name>A0AAN7T846_9EURO</name>
<proteinExistence type="predicted"/>
<comment type="caution">
    <text evidence="2">The sequence shown here is derived from an EMBL/GenBank/DDBJ whole genome shotgun (WGS) entry which is preliminary data.</text>
</comment>
<dbReference type="AlphaFoldDB" id="A0AAN7T846"/>
<dbReference type="Proteomes" id="UP001309876">
    <property type="component" value="Unassembled WGS sequence"/>
</dbReference>
<accession>A0AAN7T846</accession>
<reference evidence="2 3" key="1">
    <citation type="submission" date="2023-08" db="EMBL/GenBank/DDBJ databases">
        <title>Black Yeasts Isolated from many extreme environments.</title>
        <authorList>
            <person name="Coleine C."/>
            <person name="Stajich J.E."/>
            <person name="Selbmann L."/>
        </authorList>
    </citation>
    <scope>NUCLEOTIDE SEQUENCE [LARGE SCALE GENOMIC DNA]</scope>
    <source>
        <strain evidence="2 3">CCFEE 5910</strain>
    </source>
</reference>
<organism evidence="2 3">
    <name type="scientific">Lithohypha guttulata</name>
    <dbReference type="NCBI Taxonomy" id="1690604"/>
    <lineage>
        <taxon>Eukaryota</taxon>
        <taxon>Fungi</taxon>
        <taxon>Dikarya</taxon>
        <taxon>Ascomycota</taxon>
        <taxon>Pezizomycotina</taxon>
        <taxon>Eurotiomycetes</taxon>
        <taxon>Chaetothyriomycetidae</taxon>
        <taxon>Chaetothyriales</taxon>
        <taxon>Trichomeriaceae</taxon>
        <taxon>Lithohypha</taxon>
    </lineage>
</organism>
<sequence>MSGRDSGGDILDMAKEGTTVPEDSAVPRHIKSVPRPGEGAEDSDPNQLGAKNLADAATNATDIPRSNQDTASSEIVSGTGDALPSQIDSKRLHNVPGGVTHDPEAKGSTRYTAHHVTQNDFDKGAGAGSAVDRAPGDENLTDAEAADKLERKEV</sequence>
<dbReference type="EMBL" id="JAVRRJ010000001">
    <property type="protein sequence ID" value="KAK5090696.1"/>
    <property type="molecule type" value="Genomic_DNA"/>
</dbReference>
<protein>
    <submittedName>
        <fullName evidence="2">Uncharacterized protein</fullName>
    </submittedName>
</protein>
<evidence type="ECO:0000313" key="2">
    <source>
        <dbReference type="EMBL" id="KAK5090696.1"/>
    </source>
</evidence>
<evidence type="ECO:0000313" key="3">
    <source>
        <dbReference type="Proteomes" id="UP001309876"/>
    </source>
</evidence>
<gene>
    <name evidence="2" type="ORF">LTR05_000871</name>
</gene>
<feature type="compositionally biased region" description="Polar residues" evidence="1">
    <location>
        <begin position="109"/>
        <end position="119"/>
    </location>
</feature>
<feature type="region of interest" description="Disordered" evidence="1">
    <location>
        <begin position="1"/>
        <end position="154"/>
    </location>
</feature>
<evidence type="ECO:0000256" key="1">
    <source>
        <dbReference type="SAM" id="MobiDB-lite"/>
    </source>
</evidence>
<feature type="compositionally biased region" description="Basic and acidic residues" evidence="1">
    <location>
        <begin position="145"/>
        <end position="154"/>
    </location>
</feature>
<feature type="compositionally biased region" description="Polar residues" evidence="1">
    <location>
        <begin position="58"/>
        <end position="76"/>
    </location>
</feature>